<reference evidence="2" key="1">
    <citation type="submission" date="2022-03" db="EMBL/GenBank/DDBJ databases">
        <authorList>
            <person name="Sayadi A."/>
        </authorList>
    </citation>
    <scope>NUCLEOTIDE SEQUENCE</scope>
</reference>
<dbReference type="EMBL" id="CAKOFQ010008306">
    <property type="protein sequence ID" value="CAH2013283.1"/>
    <property type="molecule type" value="Genomic_DNA"/>
</dbReference>
<evidence type="ECO:0000313" key="3">
    <source>
        <dbReference type="Proteomes" id="UP001152888"/>
    </source>
</evidence>
<dbReference type="Proteomes" id="UP001152888">
    <property type="component" value="Unassembled WGS sequence"/>
</dbReference>
<dbReference type="OrthoDB" id="6737228at2759"/>
<dbReference type="InterPro" id="IPR029526">
    <property type="entry name" value="PGBD"/>
</dbReference>
<dbReference type="Pfam" id="PF13843">
    <property type="entry name" value="DDE_Tnp_1_7"/>
    <property type="match status" value="1"/>
</dbReference>
<organism evidence="2 3">
    <name type="scientific">Acanthoscelides obtectus</name>
    <name type="common">Bean weevil</name>
    <name type="synonym">Bruchus obtectus</name>
    <dbReference type="NCBI Taxonomy" id="200917"/>
    <lineage>
        <taxon>Eukaryota</taxon>
        <taxon>Metazoa</taxon>
        <taxon>Ecdysozoa</taxon>
        <taxon>Arthropoda</taxon>
        <taxon>Hexapoda</taxon>
        <taxon>Insecta</taxon>
        <taxon>Pterygota</taxon>
        <taxon>Neoptera</taxon>
        <taxon>Endopterygota</taxon>
        <taxon>Coleoptera</taxon>
        <taxon>Polyphaga</taxon>
        <taxon>Cucujiformia</taxon>
        <taxon>Chrysomeloidea</taxon>
        <taxon>Chrysomelidae</taxon>
        <taxon>Bruchinae</taxon>
        <taxon>Bruchini</taxon>
        <taxon>Acanthoscelides</taxon>
    </lineage>
</organism>
<evidence type="ECO:0000259" key="1">
    <source>
        <dbReference type="Pfam" id="PF13843"/>
    </source>
</evidence>
<accession>A0A9P0MFK8</accession>
<name>A0A9P0MFK8_ACAOB</name>
<feature type="domain" description="PiggyBac transposable element-derived protein" evidence="1">
    <location>
        <begin position="15"/>
        <end position="104"/>
    </location>
</feature>
<evidence type="ECO:0000313" key="2">
    <source>
        <dbReference type="EMBL" id="CAH2013283.1"/>
    </source>
</evidence>
<comment type="caution">
    <text evidence="2">The sequence shown here is derived from an EMBL/GenBank/DDBJ whole genome shotgun (WGS) entry which is preliminary data.</text>
</comment>
<keyword evidence="3" id="KW-1185">Reference proteome</keyword>
<dbReference type="AlphaFoldDB" id="A0A9P0MFK8"/>
<gene>
    <name evidence="2" type="ORF">ACAOBT_LOCUS33375</name>
</gene>
<proteinExistence type="predicted"/>
<protein>
    <recommendedName>
        <fullName evidence="1">PiggyBac transposable element-derived protein domain-containing protein</fullName>
    </recommendedName>
</protein>
<sequence length="107" mass="12430">MSRYAVHSFRLVHQLELAEKLQGRKTYLVGTLRKNRRLIQKEILSTKLDKGEIAGREKNGIIIFKWKDEPDVHKLNFVEVSCRTETNKKLEAIVAYNNAKSFIDVSD</sequence>